<accession>A0A316VD19</accession>
<evidence type="ECO:0000313" key="11">
    <source>
        <dbReference type="Proteomes" id="UP000245771"/>
    </source>
</evidence>
<dbReference type="InterPro" id="IPR016488">
    <property type="entry name" value="NADH_Ub_cplx-1_asu_su-6"/>
</dbReference>
<evidence type="ECO:0000256" key="5">
    <source>
        <dbReference type="ARBA" id="ARBA00022792"/>
    </source>
</evidence>
<reference evidence="10 11" key="1">
    <citation type="journal article" date="2018" name="Mol. Biol. Evol.">
        <title>Broad Genomic Sampling Reveals a Smut Pathogenic Ancestry of the Fungal Clade Ustilaginomycotina.</title>
        <authorList>
            <person name="Kijpornyongpan T."/>
            <person name="Mondo S.J."/>
            <person name="Barry K."/>
            <person name="Sandor L."/>
            <person name="Lee J."/>
            <person name="Lipzen A."/>
            <person name="Pangilinan J."/>
            <person name="LaButti K."/>
            <person name="Hainaut M."/>
            <person name="Henrissat B."/>
            <person name="Grigoriev I.V."/>
            <person name="Spatafora J.W."/>
            <person name="Aime M.C."/>
        </authorList>
    </citation>
    <scope>NUCLEOTIDE SEQUENCE [LARGE SCALE GENOMIC DNA]</scope>
    <source>
        <strain evidence="10 11">MCA 3882</strain>
    </source>
</reference>
<dbReference type="InParanoid" id="A0A316VD19"/>
<comment type="similarity">
    <text evidence="2">Belongs to the complex I LYR family.</text>
</comment>
<evidence type="ECO:0000256" key="2">
    <source>
        <dbReference type="ARBA" id="ARBA00009508"/>
    </source>
</evidence>
<evidence type="ECO:0000256" key="4">
    <source>
        <dbReference type="ARBA" id="ARBA00022660"/>
    </source>
</evidence>
<sequence>MRSTQVLRVTIPTRLARPAQVSTSRADARARALALYRQYYRSAPEIVSLFAMDIPPSTLRAKYRQMFEKNRHVDDLAVIDVMLHKGQVEFQETINAWKQVPHMLKLFAEEETQPQPVTFLEKFYATKDEGRSVTGKGF</sequence>
<dbReference type="GO" id="GO:0006979">
    <property type="term" value="P:response to oxidative stress"/>
    <property type="evidence" value="ECO:0007669"/>
    <property type="project" value="TreeGrafter"/>
</dbReference>
<protein>
    <recommendedName>
        <fullName evidence="9">Complex 1 LYR protein domain-containing protein</fullName>
    </recommendedName>
</protein>
<feature type="domain" description="Complex 1 LYR protein" evidence="9">
    <location>
        <begin position="31"/>
        <end position="90"/>
    </location>
</feature>
<dbReference type="OrthoDB" id="14535at2759"/>
<dbReference type="PANTHER" id="PTHR12964">
    <property type="entry name" value="NADH-UBIQUINONE OXIDOREDUCTASE B14 SUBUNIT"/>
    <property type="match status" value="1"/>
</dbReference>
<dbReference type="CDD" id="cd20266">
    <property type="entry name" value="Complex1_LYR_NDUFA6_LYRM6"/>
    <property type="match status" value="1"/>
</dbReference>
<keyword evidence="5" id="KW-0999">Mitochondrion inner membrane</keyword>
<dbReference type="RefSeq" id="XP_025355738.1">
    <property type="nucleotide sequence ID" value="XM_025498739.1"/>
</dbReference>
<organism evidence="10 11">
    <name type="scientific">Meira miltonrushii</name>
    <dbReference type="NCBI Taxonomy" id="1280837"/>
    <lineage>
        <taxon>Eukaryota</taxon>
        <taxon>Fungi</taxon>
        <taxon>Dikarya</taxon>
        <taxon>Basidiomycota</taxon>
        <taxon>Ustilaginomycotina</taxon>
        <taxon>Exobasidiomycetes</taxon>
        <taxon>Exobasidiales</taxon>
        <taxon>Brachybasidiaceae</taxon>
        <taxon>Meira</taxon>
    </lineage>
</organism>
<dbReference type="AlphaFoldDB" id="A0A316VD19"/>
<dbReference type="GO" id="GO:0005743">
    <property type="term" value="C:mitochondrial inner membrane"/>
    <property type="evidence" value="ECO:0007669"/>
    <property type="project" value="UniProtKB-SubCell"/>
</dbReference>
<dbReference type="GO" id="GO:0045271">
    <property type="term" value="C:respiratory chain complex I"/>
    <property type="evidence" value="ECO:0007669"/>
    <property type="project" value="InterPro"/>
</dbReference>
<evidence type="ECO:0000256" key="8">
    <source>
        <dbReference type="ARBA" id="ARBA00023136"/>
    </source>
</evidence>
<comment type="subcellular location">
    <subcellularLocation>
        <location evidence="1">Mitochondrion inner membrane</location>
        <topology evidence="1">Peripheral membrane protein</topology>
        <orientation evidence="1">Matrix side</orientation>
    </subcellularLocation>
</comment>
<keyword evidence="4" id="KW-0679">Respiratory chain</keyword>
<keyword evidence="6" id="KW-0249">Electron transport</keyword>
<keyword evidence="8" id="KW-0472">Membrane</keyword>
<dbReference type="Proteomes" id="UP000245771">
    <property type="component" value="Unassembled WGS sequence"/>
</dbReference>
<dbReference type="PANTHER" id="PTHR12964:SF0">
    <property type="entry name" value="NADH DEHYDROGENASE [UBIQUINONE] 1 ALPHA SUBCOMPLEX SUBUNIT 6"/>
    <property type="match status" value="1"/>
</dbReference>
<evidence type="ECO:0000256" key="6">
    <source>
        <dbReference type="ARBA" id="ARBA00022982"/>
    </source>
</evidence>
<keyword evidence="7" id="KW-0496">Mitochondrion</keyword>
<evidence type="ECO:0000313" key="10">
    <source>
        <dbReference type="EMBL" id="PWN35436.1"/>
    </source>
</evidence>
<proteinExistence type="inferred from homology"/>
<evidence type="ECO:0000256" key="3">
    <source>
        <dbReference type="ARBA" id="ARBA00022448"/>
    </source>
</evidence>
<evidence type="ECO:0000259" key="9">
    <source>
        <dbReference type="Pfam" id="PF05347"/>
    </source>
</evidence>
<name>A0A316VD19_9BASI</name>
<evidence type="ECO:0000256" key="7">
    <source>
        <dbReference type="ARBA" id="ARBA00023128"/>
    </source>
</evidence>
<dbReference type="STRING" id="1280837.A0A316VD19"/>
<keyword evidence="3" id="KW-0813">Transport</keyword>
<gene>
    <name evidence="10" type="ORF">FA14DRAFT_160583</name>
</gene>
<dbReference type="InterPro" id="IPR008011">
    <property type="entry name" value="Complex1_LYR_dom"/>
</dbReference>
<dbReference type="GeneID" id="37020520"/>
<evidence type="ECO:0000256" key="1">
    <source>
        <dbReference type="ARBA" id="ARBA00004443"/>
    </source>
</evidence>
<dbReference type="Pfam" id="PF05347">
    <property type="entry name" value="Complex1_LYR"/>
    <property type="match status" value="1"/>
</dbReference>
<dbReference type="EMBL" id="KZ819603">
    <property type="protein sequence ID" value="PWN35436.1"/>
    <property type="molecule type" value="Genomic_DNA"/>
</dbReference>
<keyword evidence="11" id="KW-1185">Reference proteome</keyword>
<dbReference type="PIRSF" id="PIRSF006643">
    <property type="entry name" value="NDUA6"/>
    <property type="match status" value="1"/>
</dbReference>
<dbReference type="InterPro" id="IPR045299">
    <property type="entry name" value="Complex1_LYR_NDUFA6_LYRM6"/>
</dbReference>